<keyword evidence="6" id="KW-0539">Nucleus</keyword>
<reference evidence="8 9" key="1">
    <citation type="journal article" date="2011" name="Nature">
        <title>Genome sequencing reveals insights into physiology and longevity of the naked mole rat.</title>
        <authorList>
            <person name="Kim E.B."/>
            <person name="Fang X."/>
            <person name="Fushan A.A."/>
            <person name="Huang Z."/>
            <person name="Lobanov A.V."/>
            <person name="Han L."/>
            <person name="Marino S.M."/>
            <person name="Sun X."/>
            <person name="Turanov A.A."/>
            <person name="Yang P."/>
            <person name="Yim S.H."/>
            <person name="Zhao X."/>
            <person name="Kasaikina M.V."/>
            <person name="Stoletzki N."/>
            <person name="Peng C."/>
            <person name="Polak P."/>
            <person name="Xiong Z."/>
            <person name="Kiezun A."/>
            <person name="Zhu Y."/>
            <person name="Chen Y."/>
            <person name="Kryukov G.V."/>
            <person name="Zhang Q."/>
            <person name="Peshkin L."/>
            <person name="Yang L."/>
            <person name="Bronson R.T."/>
            <person name="Buffenstein R."/>
            <person name="Wang B."/>
            <person name="Han C."/>
            <person name="Li Q."/>
            <person name="Chen L."/>
            <person name="Zhao W."/>
            <person name="Sunyaev S.R."/>
            <person name="Park T.J."/>
            <person name="Zhang G."/>
            <person name="Wang J."/>
            <person name="Gladyshev V.N."/>
        </authorList>
    </citation>
    <scope>NUCLEOTIDE SEQUENCE [LARGE SCALE GENOMIC DNA]</scope>
</reference>
<evidence type="ECO:0000256" key="6">
    <source>
        <dbReference type="ARBA" id="ARBA00023242"/>
    </source>
</evidence>
<dbReference type="Proteomes" id="UP000006813">
    <property type="component" value="Unassembled WGS sequence"/>
</dbReference>
<dbReference type="Gene3D" id="6.20.430.10">
    <property type="match status" value="1"/>
</dbReference>
<dbReference type="InterPro" id="IPR051583">
    <property type="entry name" value="YAP1"/>
</dbReference>
<name>G5AWL2_HETGA</name>
<dbReference type="InParanoid" id="G5AWL2"/>
<dbReference type="AlphaFoldDB" id="G5AWL2"/>
<evidence type="ECO:0000256" key="7">
    <source>
        <dbReference type="SAM" id="MobiDB-lite"/>
    </source>
</evidence>
<evidence type="ECO:0000256" key="5">
    <source>
        <dbReference type="ARBA" id="ARBA00022490"/>
    </source>
</evidence>
<protein>
    <submittedName>
        <fullName evidence="8">65 kDa Yes-associated protein</fullName>
    </submittedName>
</protein>
<keyword evidence="5" id="KW-0963">Cytoplasm</keyword>
<feature type="compositionally biased region" description="Basic and acidic residues" evidence="7">
    <location>
        <begin position="66"/>
        <end position="77"/>
    </location>
</feature>
<feature type="region of interest" description="Disordered" evidence="7">
    <location>
        <begin position="66"/>
        <end position="108"/>
    </location>
</feature>
<evidence type="ECO:0000256" key="1">
    <source>
        <dbReference type="ARBA" id="ARBA00004123"/>
    </source>
</evidence>
<dbReference type="GO" id="GO:0005737">
    <property type="term" value="C:cytoplasm"/>
    <property type="evidence" value="ECO:0007669"/>
    <property type="project" value="UniProtKB-SubCell"/>
</dbReference>
<accession>G5AWL2</accession>
<dbReference type="GO" id="GO:0035329">
    <property type="term" value="P:hippo signaling"/>
    <property type="evidence" value="ECO:0007669"/>
    <property type="project" value="TreeGrafter"/>
</dbReference>
<sequence length="108" mass="11915">MRVFPHSPNSLCKLGMNKKLAEWLHVRKIVHVQGDAETDLEALFNAVMNPKMATVPQTVPMRLRKLPDSFKPQEPKSHSRQASTDAGTAGALTPQHVRAHSSPASLQL</sequence>
<evidence type="ECO:0000256" key="4">
    <source>
        <dbReference type="ARBA" id="ARBA00022427"/>
    </source>
</evidence>
<keyword evidence="4" id="KW-0796">Tight junction</keyword>
<dbReference type="GO" id="GO:0005923">
    <property type="term" value="C:bicellular tight junction"/>
    <property type="evidence" value="ECO:0007669"/>
    <property type="project" value="UniProtKB-SubCell"/>
</dbReference>
<organism evidence="8 9">
    <name type="scientific">Heterocephalus glaber</name>
    <name type="common">Naked mole rat</name>
    <dbReference type="NCBI Taxonomy" id="10181"/>
    <lineage>
        <taxon>Eukaryota</taxon>
        <taxon>Metazoa</taxon>
        <taxon>Chordata</taxon>
        <taxon>Craniata</taxon>
        <taxon>Vertebrata</taxon>
        <taxon>Euteleostomi</taxon>
        <taxon>Mammalia</taxon>
        <taxon>Eutheria</taxon>
        <taxon>Euarchontoglires</taxon>
        <taxon>Glires</taxon>
        <taxon>Rodentia</taxon>
        <taxon>Hystricomorpha</taxon>
        <taxon>Bathyergidae</taxon>
        <taxon>Heterocephalus</taxon>
    </lineage>
</organism>
<dbReference type="STRING" id="10181.G5AWL2"/>
<keyword evidence="4" id="KW-0965">Cell junction</keyword>
<dbReference type="EMBL" id="JH167271">
    <property type="protein sequence ID" value="EHB01423.1"/>
    <property type="molecule type" value="Genomic_DNA"/>
</dbReference>
<gene>
    <name evidence="8" type="ORF">GW7_17628</name>
</gene>
<proteinExistence type="predicted"/>
<evidence type="ECO:0000313" key="8">
    <source>
        <dbReference type="EMBL" id="EHB01423.1"/>
    </source>
</evidence>
<evidence type="ECO:0000313" key="9">
    <source>
        <dbReference type="Proteomes" id="UP000006813"/>
    </source>
</evidence>
<evidence type="ECO:0000256" key="3">
    <source>
        <dbReference type="ARBA" id="ARBA00004496"/>
    </source>
</evidence>
<comment type="subcellular location">
    <subcellularLocation>
        <location evidence="2">Cell junction</location>
        <location evidence="2">Tight junction</location>
    </subcellularLocation>
    <subcellularLocation>
        <location evidence="3">Cytoplasm</location>
    </subcellularLocation>
    <subcellularLocation>
        <location evidence="1">Nucleus</location>
    </subcellularLocation>
</comment>
<dbReference type="PANTHER" id="PTHR17616">
    <property type="entry name" value="YES-ASSOCIATED PROTEIN YAP1 FAMILY MEMBER"/>
    <property type="match status" value="1"/>
</dbReference>
<dbReference type="PANTHER" id="PTHR17616:SF9">
    <property type="entry name" value="TRANSCRIPTIONAL COACTIVATOR YAP1"/>
    <property type="match status" value="1"/>
</dbReference>
<dbReference type="GO" id="GO:0045944">
    <property type="term" value="P:positive regulation of transcription by RNA polymerase II"/>
    <property type="evidence" value="ECO:0007669"/>
    <property type="project" value="TreeGrafter"/>
</dbReference>
<dbReference type="GO" id="GO:0003713">
    <property type="term" value="F:transcription coactivator activity"/>
    <property type="evidence" value="ECO:0007669"/>
    <property type="project" value="TreeGrafter"/>
</dbReference>
<evidence type="ECO:0000256" key="2">
    <source>
        <dbReference type="ARBA" id="ARBA00004435"/>
    </source>
</evidence>
<dbReference type="GO" id="GO:0005634">
    <property type="term" value="C:nucleus"/>
    <property type="evidence" value="ECO:0007669"/>
    <property type="project" value="UniProtKB-SubCell"/>
</dbReference>